<dbReference type="Gramene" id="KRH62639">
    <property type="protein sequence ID" value="KRH62639"/>
    <property type="gene ID" value="GLYMA_04G121200"/>
</dbReference>
<evidence type="ECO:0000313" key="2">
    <source>
        <dbReference type="EMBL" id="KRH62639.1"/>
    </source>
</evidence>
<dbReference type="EMBL" id="CM000837">
    <property type="protein sequence ID" value="KRH62639.1"/>
    <property type="molecule type" value="Genomic_DNA"/>
</dbReference>
<reference evidence="2" key="3">
    <citation type="submission" date="2018-07" db="EMBL/GenBank/DDBJ databases">
        <title>WGS assembly of Glycine max.</title>
        <authorList>
            <person name="Schmutz J."/>
            <person name="Cannon S."/>
            <person name="Schlueter J."/>
            <person name="Ma J."/>
            <person name="Mitros T."/>
            <person name="Nelson W."/>
            <person name="Hyten D."/>
            <person name="Song Q."/>
            <person name="Thelen J."/>
            <person name="Cheng J."/>
            <person name="Xu D."/>
            <person name="Hellsten U."/>
            <person name="May G."/>
            <person name="Yu Y."/>
            <person name="Sakurai T."/>
            <person name="Umezawa T."/>
            <person name="Bhattacharyya M."/>
            <person name="Sandhu D."/>
            <person name="Valliyodan B."/>
            <person name="Lindquist E."/>
            <person name="Peto M."/>
            <person name="Grant D."/>
            <person name="Shu S."/>
            <person name="Goodstein D."/>
            <person name="Barry K."/>
            <person name="Futrell-Griggs M."/>
            <person name="Abernathy B."/>
            <person name="Du J."/>
            <person name="Tian Z."/>
            <person name="Zhu L."/>
            <person name="Gill N."/>
            <person name="Joshi T."/>
            <person name="Libault M."/>
            <person name="Sethuraman A."/>
            <person name="Zhang X."/>
            <person name="Shinozaki K."/>
            <person name="Nguyen H."/>
            <person name="Wing R."/>
            <person name="Cregan P."/>
            <person name="Specht J."/>
            <person name="Grimwood J."/>
            <person name="Rokhsar D."/>
            <person name="Stacey G."/>
            <person name="Shoemaker R."/>
            <person name="Jackson S."/>
        </authorList>
    </citation>
    <scope>NUCLEOTIDE SEQUENCE</scope>
    <source>
        <tissue evidence="2">Callus</tissue>
    </source>
</reference>
<protein>
    <submittedName>
        <fullName evidence="2 3">Uncharacterized protein</fullName>
    </submittedName>
</protein>
<dbReference type="Proteomes" id="UP000008827">
    <property type="component" value="Chromosome 4"/>
</dbReference>
<feature type="transmembrane region" description="Helical" evidence="1">
    <location>
        <begin position="16"/>
        <end position="36"/>
    </location>
</feature>
<dbReference type="EnsemblPlants" id="KRH62639">
    <property type="protein sequence ID" value="KRH62639"/>
    <property type="gene ID" value="GLYMA_04G121200"/>
</dbReference>
<accession>A0A0R0KIG3</accession>
<reference evidence="3" key="2">
    <citation type="submission" date="2018-02" db="UniProtKB">
        <authorList>
            <consortium name="EnsemblPlants"/>
        </authorList>
    </citation>
    <scope>IDENTIFICATION</scope>
    <source>
        <strain evidence="3">Williams 82</strain>
    </source>
</reference>
<dbReference type="AlphaFoldDB" id="A0A0R0KIG3"/>
<dbReference type="ExpressionAtlas" id="A0A0R0KIG3">
    <property type="expression patterns" value="baseline"/>
</dbReference>
<keyword evidence="1" id="KW-1133">Transmembrane helix</keyword>
<reference evidence="2 3" key="1">
    <citation type="journal article" date="2010" name="Nature">
        <title>Genome sequence of the palaeopolyploid soybean.</title>
        <authorList>
            <person name="Schmutz J."/>
            <person name="Cannon S.B."/>
            <person name="Schlueter J."/>
            <person name="Ma J."/>
            <person name="Mitros T."/>
            <person name="Nelson W."/>
            <person name="Hyten D.L."/>
            <person name="Song Q."/>
            <person name="Thelen J.J."/>
            <person name="Cheng J."/>
            <person name="Xu D."/>
            <person name="Hellsten U."/>
            <person name="May G.D."/>
            <person name="Yu Y."/>
            <person name="Sakurai T."/>
            <person name="Umezawa T."/>
            <person name="Bhattacharyya M.K."/>
            <person name="Sandhu D."/>
            <person name="Valliyodan B."/>
            <person name="Lindquist E."/>
            <person name="Peto M."/>
            <person name="Grant D."/>
            <person name="Shu S."/>
            <person name="Goodstein D."/>
            <person name="Barry K."/>
            <person name="Futrell-Griggs M."/>
            <person name="Abernathy B."/>
            <person name="Du J."/>
            <person name="Tian Z."/>
            <person name="Zhu L."/>
            <person name="Gill N."/>
            <person name="Joshi T."/>
            <person name="Libault M."/>
            <person name="Sethuraman A."/>
            <person name="Zhang X.-C."/>
            <person name="Shinozaki K."/>
            <person name="Nguyen H.T."/>
            <person name="Wing R.A."/>
            <person name="Cregan P."/>
            <person name="Specht J."/>
            <person name="Grimwood J."/>
            <person name="Rokhsar D."/>
            <person name="Stacey G."/>
            <person name="Shoemaker R.C."/>
            <person name="Jackson S.A."/>
        </authorList>
    </citation>
    <scope>NUCLEOTIDE SEQUENCE [LARGE SCALE GENOMIC DNA]</scope>
    <source>
        <strain evidence="3">cv. Williams 82</strain>
        <tissue evidence="2">Callus</tissue>
    </source>
</reference>
<dbReference type="InParanoid" id="A0A0R0KIG3"/>
<keyword evidence="1" id="KW-0812">Transmembrane</keyword>
<keyword evidence="4" id="KW-1185">Reference proteome</keyword>
<name>A0A0R0KIG3_SOYBN</name>
<sequence length="116" mass="13668">MPDRNEGNAGRKTQRLCFVFPLHVLFFVFFHNMFIVSSKATFFFLPSFKDDGLVPLFSKCRTEMTEIPNEKLKDYALVLLFSKCRTEMTEMPNEKLKDLCQCNHFWFFSKATLTMS</sequence>
<organism evidence="2">
    <name type="scientific">Glycine max</name>
    <name type="common">Soybean</name>
    <name type="synonym">Glycine hispida</name>
    <dbReference type="NCBI Taxonomy" id="3847"/>
    <lineage>
        <taxon>Eukaryota</taxon>
        <taxon>Viridiplantae</taxon>
        <taxon>Streptophyta</taxon>
        <taxon>Embryophyta</taxon>
        <taxon>Tracheophyta</taxon>
        <taxon>Spermatophyta</taxon>
        <taxon>Magnoliopsida</taxon>
        <taxon>eudicotyledons</taxon>
        <taxon>Gunneridae</taxon>
        <taxon>Pentapetalae</taxon>
        <taxon>rosids</taxon>
        <taxon>fabids</taxon>
        <taxon>Fabales</taxon>
        <taxon>Fabaceae</taxon>
        <taxon>Papilionoideae</taxon>
        <taxon>50 kb inversion clade</taxon>
        <taxon>NPAAA clade</taxon>
        <taxon>indigoferoid/millettioid clade</taxon>
        <taxon>Phaseoleae</taxon>
        <taxon>Glycine</taxon>
        <taxon>Glycine subgen. Soja</taxon>
    </lineage>
</organism>
<evidence type="ECO:0000313" key="4">
    <source>
        <dbReference type="Proteomes" id="UP000008827"/>
    </source>
</evidence>
<gene>
    <name evidence="2" type="ORF">GLYMA_04G121200</name>
</gene>
<keyword evidence="1" id="KW-0472">Membrane</keyword>
<evidence type="ECO:0000313" key="3">
    <source>
        <dbReference type="EnsemblPlants" id="KRH62639"/>
    </source>
</evidence>
<proteinExistence type="predicted"/>
<evidence type="ECO:0000256" key="1">
    <source>
        <dbReference type="SAM" id="Phobius"/>
    </source>
</evidence>